<dbReference type="AlphaFoldDB" id="A0A2J6QXC1"/>
<dbReference type="OrthoDB" id="3561602at2759"/>
<organism evidence="3 4">
    <name type="scientific">Hyaloscypha variabilis (strain UAMH 11265 / GT02V1 / F)</name>
    <name type="common">Meliniomyces variabilis</name>
    <dbReference type="NCBI Taxonomy" id="1149755"/>
    <lineage>
        <taxon>Eukaryota</taxon>
        <taxon>Fungi</taxon>
        <taxon>Dikarya</taxon>
        <taxon>Ascomycota</taxon>
        <taxon>Pezizomycotina</taxon>
        <taxon>Leotiomycetes</taxon>
        <taxon>Helotiales</taxon>
        <taxon>Hyaloscyphaceae</taxon>
        <taxon>Hyaloscypha</taxon>
        <taxon>Hyaloscypha variabilis</taxon>
    </lineage>
</organism>
<keyword evidence="2" id="KW-0812">Transmembrane</keyword>
<feature type="region of interest" description="Disordered" evidence="1">
    <location>
        <begin position="44"/>
        <end position="69"/>
    </location>
</feature>
<evidence type="ECO:0000256" key="1">
    <source>
        <dbReference type="SAM" id="MobiDB-lite"/>
    </source>
</evidence>
<feature type="compositionally biased region" description="Basic and acidic residues" evidence="1">
    <location>
        <begin position="301"/>
        <end position="354"/>
    </location>
</feature>
<feature type="compositionally biased region" description="Polar residues" evidence="1">
    <location>
        <begin position="204"/>
        <end position="222"/>
    </location>
</feature>
<keyword evidence="2" id="KW-1133">Transmembrane helix</keyword>
<gene>
    <name evidence="3" type="ORF">L207DRAFT_519625</name>
</gene>
<keyword evidence="2" id="KW-0472">Membrane</keyword>
<evidence type="ECO:0000313" key="3">
    <source>
        <dbReference type="EMBL" id="PMD30918.1"/>
    </source>
</evidence>
<proteinExistence type="predicted"/>
<feature type="compositionally biased region" description="Low complexity" evidence="1">
    <location>
        <begin position="47"/>
        <end position="67"/>
    </location>
</feature>
<protein>
    <submittedName>
        <fullName evidence="3">Uncharacterized protein</fullName>
    </submittedName>
</protein>
<feature type="compositionally biased region" description="Basic and acidic residues" evidence="1">
    <location>
        <begin position="271"/>
        <end position="286"/>
    </location>
</feature>
<feature type="region of interest" description="Disordered" evidence="1">
    <location>
        <begin position="271"/>
        <end position="354"/>
    </location>
</feature>
<feature type="transmembrane region" description="Helical" evidence="2">
    <location>
        <begin position="78"/>
        <end position="102"/>
    </location>
</feature>
<dbReference type="EMBL" id="KZ613964">
    <property type="protein sequence ID" value="PMD30918.1"/>
    <property type="molecule type" value="Genomic_DNA"/>
</dbReference>
<dbReference type="Proteomes" id="UP000235786">
    <property type="component" value="Unassembled WGS sequence"/>
</dbReference>
<name>A0A2J6QXC1_HYAVF</name>
<evidence type="ECO:0000256" key="2">
    <source>
        <dbReference type="SAM" id="Phobius"/>
    </source>
</evidence>
<accession>A0A2J6QXC1</accession>
<reference evidence="3 4" key="1">
    <citation type="submission" date="2016-04" db="EMBL/GenBank/DDBJ databases">
        <title>A degradative enzymes factory behind the ericoid mycorrhizal symbiosis.</title>
        <authorList>
            <consortium name="DOE Joint Genome Institute"/>
            <person name="Martino E."/>
            <person name="Morin E."/>
            <person name="Grelet G."/>
            <person name="Kuo A."/>
            <person name="Kohler A."/>
            <person name="Daghino S."/>
            <person name="Barry K."/>
            <person name="Choi C."/>
            <person name="Cichocki N."/>
            <person name="Clum A."/>
            <person name="Copeland A."/>
            <person name="Hainaut M."/>
            <person name="Haridas S."/>
            <person name="Labutti K."/>
            <person name="Lindquist E."/>
            <person name="Lipzen A."/>
            <person name="Khouja H.-R."/>
            <person name="Murat C."/>
            <person name="Ohm R."/>
            <person name="Olson A."/>
            <person name="Spatafora J."/>
            <person name="Veneault-Fourrey C."/>
            <person name="Henrissat B."/>
            <person name="Grigoriev I."/>
            <person name="Martin F."/>
            <person name="Perotto S."/>
        </authorList>
    </citation>
    <scope>NUCLEOTIDE SEQUENCE [LARGE SCALE GENOMIC DNA]</scope>
    <source>
        <strain evidence="3 4">F</strain>
    </source>
</reference>
<evidence type="ECO:0000313" key="4">
    <source>
        <dbReference type="Proteomes" id="UP000235786"/>
    </source>
</evidence>
<feature type="region of interest" description="Disordered" evidence="1">
    <location>
        <begin position="201"/>
        <end position="222"/>
    </location>
</feature>
<sequence>MASTSTLITKTRTLTPLVLAPSTANSDPAPTGIADKIKLVASQTPNSSSLTPTTIMSSPSSTSTPQPMAGGLSTGAKAGIAIAIALLVVLVVTLCICLHISYRNKRLHPYRNRKDRTFETAYPGQLPHHYIIPPAHQSHFGEGKAPLLRDGSYMDTMQSSPNLGGFSPGGMAGYSPGGMERMQYSPGGIESLSPPHQFDFKRSPGNNSHLSPNFLSPTSPNLESKLENERWRESHSIAGYFETQHQAQVEAEPRLSTGDIMVAEWRKNEIENARERSRSRSREPHPMADYQMALPPFFPKGFKDINGEEEEERKRRSAKSEVRKHEEGENLLKPEVQVHEMDVGDVERGRGQER</sequence>
<keyword evidence="4" id="KW-1185">Reference proteome</keyword>